<dbReference type="Proteomes" id="UP000789396">
    <property type="component" value="Unassembled WGS sequence"/>
</dbReference>
<comment type="caution">
    <text evidence="1">The sequence shown here is derived from an EMBL/GenBank/DDBJ whole genome shotgun (WGS) entry which is preliminary data.</text>
</comment>
<protein>
    <submittedName>
        <fullName evidence="1">581_t:CDS:1</fullName>
    </submittedName>
</protein>
<accession>A0A9N9PE48</accession>
<organism evidence="1 2">
    <name type="scientific">Racocetra fulgida</name>
    <dbReference type="NCBI Taxonomy" id="60492"/>
    <lineage>
        <taxon>Eukaryota</taxon>
        <taxon>Fungi</taxon>
        <taxon>Fungi incertae sedis</taxon>
        <taxon>Mucoromycota</taxon>
        <taxon>Glomeromycotina</taxon>
        <taxon>Glomeromycetes</taxon>
        <taxon>Diversisporales</taxon>
        <taxon>Gigasporaceae</taxon>
        <taxon>Racocetra</taxon>
    </lineage>
</organism>
<reference evidence="1" key="1">
    <citation type="submission" date="2021-06" db="EMBL/GenBank/DDBJ databases">
        <authorList>
            <person name="Kallberg Y."/>
            <person name="Tangrot J."/>
            <person name="Rosling A."/>
        </authorList>
    </citation>
    <scope>NUCLEOTIDE SEQUENCE</scope>
    <source>
        <strain evidence="1">IN212</strain>
    </source>
</reference>
<gene>
    <name evidence="1" type="ORF">RFULGI_LOCUS18951</name>
</gene>
<keyword evidence="2" id="KW-1185">Reference proteome</keyword>
<sequence length="68" mass="7739">SGQGLFCFPPAVSEYDTSSFIPSPVVTTDLNGSKMFYCTWGALPSRWLYVLNSPTDVDFWRHLRSIFE</sequence>
<feature type="non-terminal residue" evidence="1">
    <location>
        <position position="1"/>
    </location>
</feature>
<dbReference type="OrthoDB" id="417481at2759"/>
<name>A0A9N9PE48_9GLOM</name>
<feature type="non-terminal residue" evidence="1">
    <location>
        <position position="68"/>
    </location>
</feature>
<evidence type="ECO:0000313" key="2">
    <source>
        <dbReference type="Proteomes" id="UP000789396"/>
    </source>
</evidence>
<proteinExistence type="predicted"/>
<evidence type="ECO:0000313" key="1">
    <source>
        <dbReference type="EMBL" id="CAG8812848.1"/>
    </source>
</evidence>
<dbReference type="AlphaFoldDB" id="A0A9N9PE48"/>
<dbReference type="EMBL" id="CAJVPZ010087582">
    <property type="protein sequence ID" value="CAG8812848.1"/>
    <property type="molecule type" value="Genomic_DNA"/>
</dbReference>